<dbReference type="KEGG" id="bpro:PMF13cell1_04434"/>
<keyword evidence="1" id="KW-1133">Transmembrane helix</keyword>
<dbReference type="Proteomes" id="UP000289794">
    <property type="component" value="Chromosome"/>
</dbReference>
<gene>
    <name evidence="2" type="ORF">PMF13cell1_04434</name>
</gene>
<keyword evidence="1" id="KW-0812">Transmembrane</keyword>
<dbReference type="RefSeq" id="WP_130182139.1">
    <property type="nucleotide sequence ID" value="NZ_CP035945.1"/>
</dbReference>
<dbReference type="AlphaFoldDB" id="A0A4V0Z830"/>
<evidence type="ECO:0000256" key="1">
    <source>
        <dbReference type="SAM" id="Phobius"/>
    </source>
</evidence>
<keyword evidence="1" id="KW-0472">Membrane</keyword>
<dbReference type="Pfam" id="PF19615">
    <property type="entry name" value="DUF6120"/>
    <property type="match status" value="1"/>
</dbReference>
<organism evidence="2 3">
    <name type="scientific">Blautia producta</name>
    <dbReference type="NCBI Taxonomy" id="33035"/>
    <lineage>
        <taxon>Bacteria</taxon>
        <taxon>Bacillati</taxon>
        <taxon>Bacillota</taxon>
        <taxon>Clostridia</taxon>
        <taxon>Lachnospirales</taxon>
        <taxon>Lachnospiraceae</taxon>
        <taxon>Blautia</taxon>
    </lineage>
</organism>
<evidence type="ECO:0000313" key="3">
    <source>
        <dbReference type="Proteomes" id="UP000289794"/>
    </source>
</evidence>
<dbReference type="EMBL" id="CP035945">
    <property type="protein sequence ID" value="QBE98868.1"/>
    <property type="molecule type" value="Genomic_DNA"/>
</dbReference>
<name>A0A4V0Z830_9FIRM</name>
<evidence type="ECO:0000313" key="2">
    <source>
        <dbReference type="EMBL" id="QBE98868.1"/>
    </source>
</evidence>
<proteinExistence type="predicted"/>
<sequence length="132" mass="15765">MPQLFRESCATKYYKVLKELFIQINYMEGKFLKDFRSVLREYVLEHPGCTYDDLVERFGDPTEIWYDYIGEQEPDYLLGCVKKKYVARWIKVCIVVVCICCCFVWGFFYYRLYESGKSAIIDEHVVIIEEGD</sequence>
<protein>
    <submittedName>
        <fullName evidence="2">Uncharacterized protein</fullName>
    </submittedName>
</protein>
<accession>A0A4V0Z830</accession>
<dbReference type="InterPro" id="IPR046123">
    <property type="entry name" value="DUF6120"/>
</dbReference>
<reference evidence="2 3" key="1">
    <citation type="submission" date="2019-01" db="EMBL/GenBank/DDBJ databases">
        <title>PMF-metabolizing Aryl O-demethylase.</title>
        <authorList>
            <person name="Kim M."/>
        </authorList>
    </citation>
    <scope>NUCLEOTIDE SEQUENCE [LARGE SCALE GENOMIC DNA]</scope>
    <source>
        <strain evidence="2 3">PMF1</strain>
    </source>
</reference>
<feature type="transmembrane region" description="Helical" evidence="1">
    <location>
        <begin position="92"/>
        <end position="110"/>
    </location>
</feature>